<dbReference type="Proteomes" id="UP000279799">
    <property type="component" value="Chromosome"/>
</dbReference>
<dbReference type="InterPro" id="IPR036010">
    <property type="entry name" value="2Fe-2S_ferredoxin-like_sf"/>
</dbReference>
<dbReference type="RefSeq" id="WP_126599189.1">
    <property type="nucleotide sequence ID" value="NZ_LR134510.1"/>
</dbReference>
<dbReference type="InterPro" id="IPR006058">
    <property type="entry name" value="2Fe2S_fd_BS"/>
</dbReference>
<dbReference type="NCBIfam" id="NF007985">
    <property type="entry name" value="PRK10713.1"/>
    <property type="match status" value="1"/>
</dbReference>
<accession>A0A448TU25</accession>
<dbReference type="EMBL" id="LR134510">
    <property type="protein sequence ID" value="VEJ09341.1"/>
    <property type="molecule type" value="Genomic_DNA"/>
</dbReference>
<reference evidence="2 3" key="1">
    <citation type="submission" date="2018-12" db="EMBL/GenBank/DDBJ databases">
        <authorList>
            <consortium name="Pathogen Informatics"/>
        </authorList>
    </citation>
    <scope>NUCLEOTIDE SEQUENCE [LARGE SCALE GENOMIC DNA]</scope>
    <source>
        <strain evidence="2 3">NCTC12871</strain>
    </source>
</reference>
<evidence type="ECO:0000313" key="3">
    <source>
        <dbReference type="Proteomes" id="UP000279799"/>
    </source>
</evidence>
<evidence type="ECO:0000313" key="2">
    <source>
        <dbReference type="EMBL" id="VEJ09341.1"/>
    </source>
</evidence>
<dbReference type="OrthoDB" id="9806195at2"/>
<protein>
    <submittedName>
        <fullName evidence="2">Ferredoxin</fullName>
    </submittedName>
</protein>
<name>A0A448TU25_9PAST</name>
<proteinExistence type="predicted"/>
<dbReference type="Gene3D" id="3.10.20.30">
    <property type="match status" value="1"/>
</dbReference>
<dbReference type="CDD" id="cd00207">
    <property type="entry name" value="fer2"/>
    <property type="match status" value="1"/>
</dbReference>
<feature type="domain" description="2Fe-2S ferredoxin-type" evidence="1">
    <location>
        <begin position="2"/>
        <end position="85"/>
    </location>
</feature>
<dbReference type="PROSITE" id="PS00197">
    <property type="entry name" value="2FE2S_FER_1"/>
    <property type="match status" value="1"/>
</dbReference>
<dbReference type="KEGG" id="adp:NCTC12871_00790"/>
<keyword evidence="3" id="KW-1185">Reference proteome</keyword>
<dbReference type="Pfam" id="PF00111">
    <property type="entry name" value="Fer2"/>
    <property type="match status" value="1"/>
</dbReference>
<sequence>MSDFKIILKKSRHTFHFHQQTSLLTAIENQGFRPEYQCRNGYCGACRTKLLSGKVSYPTPPLAFINQNEVLLCCCQVEDDLELDL</sequence>
<organism evidence="2 3">
    <name type="scientific">Actinobacillus delphinicola</name>
    <dbReference type="NCBI Taxonomy" id="51161"/>
    <lineage>
        <taxon>Bacteria</taxon>
        <taxon>Pseudomonadati</taxon>
        <taxon>Pseudomonadota</taxon>
        <taxon>Gammaproteobacteria</taxon>
        <taxon>Pasteurellales</taxon>
        <taxon>Pasteurellaceae</taxon>
        <taxon>Actinobacillus</taxon>
    </lineage>
</organism>
<dbReference type="PROSITE" id="PS51085">
    <property type="entry name" value="2FE2S_FER_2"/>
    <property type="match status" value="1"/>
</dbReference>
<dbReference type="SUPFAM" id="SSF54292">
    <property type="entry name" value="2Fe-2S ferredoxin-like"/>
    <property type="match status" value="1"/>
</dbReference>
<gene>
    <name evidence="2" type="primary">ycbX</name>
    <name evidence="2" type="ORF">NCTC12871_00790</name>
</gene>
<dbReference type="GO" id="GO:0051537">
    <property type="term" value="F:2 iron, 2 sulfur cluster binding"/>
    <property type="evidence" value="ECO:0007669"/>
    <property type="project" value="InterPro"/>
</dbReference>
<dbReference type="InterPro" id="IPR012675">
    <property type="entry name" value="Beta-grasp_dom_sf"/>
</dbReference>
<dbReference type="AlphaFoldDB" id="A0A448TU25"/>
<dbReference type="InterPro" id="IPR001041">
    <property type="entry name" value="2Fe-2S_ferredoxin-type"/>
</dbReference>
<evidence type="ECO:0000259" key="1">
    <source>
        <dbReference type="PROSITE" id="PS51085"/>
    </source>
</evidence>